<keyword evidence="2" id="KW-1185">Reference proteome</keyword>
<dbReference type="EMBL" id="JASAOG010000019">
    <property type="protein sequence ID" value="KAK0064014.1"/>
    <property type="molecule type" value="Genomic_DNA"/>
</dbReference>
<accession>A0AAD8C246</accession>
<reference evidence="1" key="2">
    <citation type="submission" date="2023-04" db="EMBL/GenBank/DDBJ databases">
        <authorList>
            <person name="Bu L."/>
            <person name="Lu L."/>
            <person name="Laidemitt M.R."/>
            <person name="Zhang S.M."/>
            <person name="Mutuku M."/>
            <person name="Mkoji G."/>
            <person name="Steinauer M."/>
            <person name="Loker E.S."/>
        </authorList>
    </citation>
    <scope>NUCLEOTIDE SEQUENCE</scope>
    <source>
        <strain evidence="1">KasaAsao</strain>
        <tissue evidence="1">Whole Snail</tissue>
    </source>
</reference>
<comment type="caution">
    <text evidence="1">The sequence shown here is derived from an EMBL/GenBank/DDBJ whole genome shotgun (WGS) entry which is preliminary data.</text>
</comment>
<protein>
    <submittedName>
        <fullName evidence="1">Uncharacterized protein</fullName>
    </submittedName>
</protein>
<reference evidence="1" key="1">
    <citation type="journal article" date="2023" name="PLoS Negl. Trop. Dis.">
        <title>A genome sequence for Biomphalaria pfeifferi, the major vector snail for the human-infecting parasite Schistosoma mansoni.</title>
        <authorList>
            <person name="Bu L."/>
            <person name="Lu L."/>
            <person name="Laidemitt M.R."/>
            <person name="Zhang S.M."/>
            <person name="Mutuku M."/>
            <person name="Mkoji G."/>
            <person name="Steinauer M."/>
            <person name="Loker E.S."/>
        </authorList>
    </citation>
    <scope>NUCLEOTIDE SEQUENCE</scope>
    <source>
        <strain evidence="1">KasaAsao</strain>
    </source>
</reference>
<organism evidence="1 2">
    <name type="scientific">Biomphalaria pfeifferi</name>
    <name type="common">Bloodfluke planorb</name>
    <name type="synonym">Freshwater snail</name>
    <dbReference type="NCBI Taxonomy" id="112525"/>
    <lineage>
        <taxon>Eukaryota</taxon>
        <taxon>Metazoa</taxon>
        <taxon>Spiralia</taxon>
        <taxon>Lophotrochozoa</taxon>
        <taxon>Mollusca</taxon>
        <taxon>Gastropoda</taxon>
        <taxon>Heterobranchia</taxon>
        <taxon>Euthyneura</taxon>
        <taxon>Panpulmonata</taxon>
        <taxon>Hygrophila</taxon>
        <taxon>Lymnaeoidea</taxon>
        <taxon>Planorbidae</taxon>
        <taxon>Biomphalaria</taxon>
    </lineage>
</organism>
<evidence type="ECO:0000313" key="1">
    <source>
        <dbReference type="EMBL" id="KAK0064014.1"/>
    </source>
</evidence>
<dbReference type="AlphaFoldDB" id="A0AAD8C246"/>
<evidence type="ECO:0000313" key="2">
    <source>
        <dbReference type="Proteomes" id="UP001233172"/>
    </source>
</evidence>
<sequence>MHGGKFGNTSDTKTDQLLGTYEKDLLILARSQTGGFSTRAYFASVSAGQFHRIYIASVITLQFCDFLLKSFIRNGKTLLVYTIEEVLIGPPQTSVALWTAFSFKSGFGLRKPMITLKILCAGWRFLFPFIFHLHQVLTHSVP</sequence>
<proteinExistence type="predicted"/>
<name>A0AAD8C246_BIOPF</name>
<gene>
    <name evidence="1" type="ORF">Bpfe_006699</name>
</gene>
<dbReference type="Proteomes" id="UP001233172">
    <property type="component" value="Unassembled WGS sequence"/>
</dbReference>